<gene>
    <name evidence="9" type="ORF">MHY01S_08930</name>
</gene>
<dbReference type="Gene3D" id="3.40.50.200">
    <property type="entry name" value="Peptidase S8/S53 domain"/>
    <property type="match status" value="1"/>
</dbReference>
<dbReference type="GO" id="GO:0004252">
    <property type="term" value="F:serine-type endopeptidase activity"/>
    <property type="evidence" value="ECO:0007669"/>
    <property type="project" value="UniProtKB-UniRule"/>
</dbReference>
<protein>
    <recommendedName>
        <fullName evidence="8">Peptidase S8/S53 domain-containing protein</fullName>
    </recommendedName>
</protein>
<dbReference type="PROSITE" id="PS51892">
    <property type="entry name" value="SUBTILASE"/>
    <property type="match status" value="1"/>
</dbReference>
<evidence type="ECO:0000313" key="10">
    <source>
        <dbReference type="Proteomes" id="UP000321197"/>
    </source>
</evidence>
<feature type="chain" id="PRO_5022126112" description="Peptidase S8/S53 domain-containing protein" evidence="7">
    <location>
        <begin position="22"/>
        <end position="569"/>
    </location>
</feature>
<feature type="domain" description="Peptidase S8/S53" evidence="8">
    <location>
        <begin position="139"/>
        <end position="381"/>
    </location>
</feature>
<dbReference type="InterPro" id="IPR036852">
    <property type="entry name" value="Peptidase_S8/S53_dom_sf"/>
</dbReference>
<keyword evidence="7" id="KW-0732">Signal</keyword>
<dbReference type="SUPFAM" id="SSF52743">
    <property type="entry name" value="Subtilisin-like"/>
    <property type="match status" value="1"/>
</dbReference>
<feature type="active site" description="Charge relay system" evidence="5">
    <location>
        <position position="343"/>
    </location>
</feature>
<dbReference type="PANTHER" id="PTHR43806">
    <property type="entry name" value="PEPTIDASE S8"/>
    <property type="match status" value="1"/>
</dbReference>
<reference evidence="9 10" key="1">
    <citation type="submission" date="2019-07" db="EMBL/GenBank/DDBJ databases">
        <title>Whole genome shotgun sequence of Meiothermus hypogaeus NBRC 106114.</title>
        <authorList>
            <person name="Hosoyama A."/>
            <person name="Uohara A."/>
            <person name="Ohji S."/>
            <person name="Ichikawa N."/>
        </authorList>
    </citation>
    <scope>NUCLEOTIDE SEQUENCE [LARGE SCALE GENOMIC DNA]</scope>
    <source>
        <strain evidence="9 10">NBRC 106114</strain>
    </source>
</reference>
<evidence type="ECO:0000256" key="3">
    <source>
        <dbReference type="ARBA" id="ARBA00022801"/>
    </source>
</evidence>
<evidence type="ECO:0000313" key="9">
    <source>
        <dbReference type="EMBL" id="GEM82727.1"/>
    </source>
</evidence>
<keyword evidence="2 5" id="KW-0645">Protease</keyword>
<evidence type="ECO:0000256" key="1">
    <source>
        <dbReference type="ARBA" id="ARBA00011073"/>
    </source>
</evidence>
<evidence type="ECO:0000256" key="2">
    <source>
        <dbReference type="ARBA" id="ARBA00022670"/>
    </source>
</evidence>
<evidence type="ECO:0000256" key="5">
    <source>
        <dbReference type="PROSITE-ProRule" id="PRU01240"/>
    </source>
</evidence>
<comment type="caution">
    <text evidence="9">The sequence shown here is derived from an EMBL/GenBank/DDBJ whole genome shotgun (WGS) entry which is preliminary data.</text>
</comment>
<dbReference type="GO" id="GO:0006508">
    <property type="term" value="P:proteolysis"/>
    <property type="evidence" value="ECO:0007669"/>
    <property type="project" value="UniProtKB-KW"/>
</dbReference>
<feature type="region of interest" description="Disordered" evidence="6">
    <location>
        <begin position="401"/>
        <end position="439"/>
    </location>
</feature>
<proteinExistence type="inferred from homology"/>
<evidence type="ECO:0000256" key="4">
    <source>
        <dbReference type="ARBA" id="ARBA00022825"/>
    </source>
</evidence>
<dbReference type="InterPro" id="IPR000209">
    <property type="entry name" value="Peptidase_S8/S53_dom"/>
</dbReference>
<dbReference type="Proteomes" id="UP000321197">
    <property type="component" value="Unassembled WGS sequence"/>
</dbReference>
<keyword evidence="3 5" id="KW-0378">Hydrolase</keyword>
<organism evidence="9 10">
    <name type="scientific">Meiothermus hypogaeus NBRC 106114</name>
    <dbReference type="NCBI Taxonomy" id="1227553"/>
    <lineage>
        <taxon>Bacteria</taxon>
        <taxon>Thermotogati</taxon>
        <taxon>Deinococcota</taxon>
        <taxon>Deinococci</taxon>
        <taxon>Thermales</taxon>
        <taxon>Thermaceae</taxon>
        <taxon>Meiothermus</taxon>
    </lineage>
</organism>
<dbReference type="AlphaFoldDB" id="A0A511R091"/>
<feature type="compositionally biased region" description="Pro residues" evidence="6">
    <location>
        <begin position="409"/>
        <end position="423"/>
    </location>
</feature>
<dbReference type="EMBL" id="BJXL01000019">
    <property type="protein sequence ID" value="GEM82727.1"/>
    <property type="molecule type" value="Genomic_DNA"/>
</dbReference>
<dbReference type="Pfam" id="PF00082">
    <property type="entry name" value="Peptidase_S8"/>
    <property type="match status" value="1"/>
</dbReference>
<feature type="active site" description="Charge relay system" evidence="5">
    <location>
        <position position="148"/>
    </location>
</feature>
<dbReference type="InterPro" id="IPR015500">
    <property type="entry name" value="Peptidase_S8_subtilisin-rel"/>
</dbReference>
<comment type="similarity">
    <text evidence="1 5">Belongs to the peptidase S8 family.</text>
</comment>
<feature type="signal peptide" evidence="7">
    <location>
        <begin position="1"/>
        <end position="21"/>
    </location>
</feature>
<feature type="compositionally biased region" description="Low complexity" evidence="6">
    <location>
        <begin position="424"/>
        <end position="439"/>
    </location>
</feature>
<accession>A0A511R091</accession>
<evidence type="ECO:0000256" key="7">
    <source>
        <dbReference type="SAM" id="SignalP"/>
    </source>
</evidence>
<keyword evidence="4 5" id="KW-0720">Serine protease</keyword>
<sequence>MMLRFLLALLWLISLAPFSLAQSRTVEVIVELDGPQLPRGQARAELMRLLKAHLGQMQGRLKIKAAGGFWASQSFLVRVPESQVERLMQMPGVRRVYTNRAVRMTQPVASALSAPVNSGSNWALQHIGAPGLWASGLRGQGIRIGHLDTGVDASHPDLRGKVAAFAVVSPDGTPRPSEPYDSSLHGTHTAGLLVGNNVGVAPEARLVSALVLPDGYGTLAQVLGGLDWVLEQNVQVVSMSLGMEGTWTEFAAAIERMKQMGVLPVFAIGNSGSSTASPGNMPDVLGIGATNPSNQVAGFSSRGEVRWGAPYNVVLNKPDLVAPGVDVLSTIPGGRYMAMSGTSVSTAIAAGSAALLMSGGFKAEQVRQALLSSAQNLQVAGSGRGLIRLGEALAILRPKQPDNAQATQPSPPSPPPAPQPPQTSQPQPGQPSASNPQPGEKTALLIVETTGADGARRALDSLGFRTEVMQIKPEQRPGADKVDDFALVIWVLPANWSDNWPEPHRKMLRAYVEQGGRLMLISNNQGQRPVAESSAYGKGKASFVSGDLGSLSVERRAQVFQGIIQQLMR</sequence>
<dbReference type="RefSeq" id="WP_240637127.1">
    <property type="nucleotide sequence ID" value="NZ_BJXL01000019.1"/>
</dbReference>
<dbReference type="PRINTS" id="PR00723">
    <property type="entry name" value="SUBTILISIN"/>
</dbReference>
<name>A0A511R091_9DEIN</name>
<evidence type="ECO:0000256" key="6">
    <source>
        <dbReference type="SAM" id="MobiDB-lite"/>
    </source>
</evidence>
<feature type="active site" description="Charge relay system" evidence="5">
    <location>
        <position position="185"/>
    </location>
</feature>
<evidence type="ECO:0000259" key="8">
    <source>
        <dbReference type="Pfam" id="PF00082"/>
    </source>
</evidence>
<dbReference type="PANTHER" id="PTHR43806:SF11">
    <property type="entry name" value="CEREVISIN-RELATED"/>
    <property type="match status" value="1"/>
</dbReference>
<dbReference type="InterPro" id="IPR050131">
    <property type="entry name" value="Peptidase_S8_subtilisin-like"/>
</dbReference>